<feature type="active site" evidence="1">
    <location>
        <position position="243"/>
    </location>
</feature>
<sequence>MRHWITAAAATALAAALSPTPATAAAKTGDYVALGDSYAAGIGAGSYRGTSCVQSTAGSYPQLWAKANPKTKLRFRACSGATTASVRKSQLGVLTKSTRWVTVTAGGNDAGFAATLQTCYLGTDADCAAATQRSTTTITSALPKALDTLYSAIRKKAPKAKVYVVGYPYLVTTGAAADCSFSAGRRTMLNAASDALAQVVKQRAAKQKGFVFIDGRPIFSGHEVCTGSPWIHGVASNLAESFHPTAAGHQAYAKALRKRTT</sequence>
<dbReference type="AlphaFoldDB" id="A0A0X3UU14"/>
<dbReference type="OrthoDB" id="5503950at2"/>
<evidence type="ECO:0000256" key="2">
    <source>
        <dbReference type="PIRSR" id="PIRSR637460-2"/>
    </source>
</evidence>
<dbReference type="GO" id="GO:0004806">
    <property type="term" value="F:triacylglycerol lipase activity"/>
    <property type="evidence" value="ECO:0007669"/>
    <property type="project" value="TreeGrafter"/>
</dbReference>
<dbReference type="RefSeq" id="WP_067690108.1">
    <property type="nucleotide sequence ID" value="NZ_LLZH01000109.1"/>
</dbReference>
<keyword evidence="6" id="KW-1185">Reference proteome</keyword>
<dbReference type="PANTHER" id="PTHR37981">
    <property type="entry name" value="LIPASE 2"/>
    <property type="match status" value="1"/>
</dbReference>
<keyword evidence="3" id="KW-0732">Signal</keyword>
<dbReference type="InterPro" id="IPR037460">
    <property type="entry name" value="SEST-like"/>
</dbReference>
<feature type="disulfide bond" evidence="2">
    <location>
        <begin position="52"/>
        <end position="78"/>
    </location>
</feature>
<feature type="signal peptide" evidence="3">
    <location>
        <begin position="1"/>
        <end position="24"/>
    </location>
</feature>
<feature type="chain" id="PRO_5007055301" description="SGNH hydrolase-type esterase domain-containing protein" evidence="3">
    <location>
        <begin position="25"/>
        <end position="261"/>
    </location>
</feature>
<feature type="active site" description="Nucleophile" evidence="1">
    <location>
        <position position="37"/>
    </location>
</feature>
<reference evidence="5 6" key="1">
    <citation type="submission" date="2015-10" db="EMBL/GenBank/DDBJ databases">
        <authorList>
            <person name="Gilbert D.G."/>
        </authorList>
    </citation>
    <scope>NUCLEOTIDE SEQUENCE [LARGE SCALE GENOMIC DNA]</scope>
    <source>
        <strain evidence="5 6">NRRL B-16712</strain>
    </source>
</reference>
<comment type="caution">
    <text evidence="5">The sequence shown here is derived from an EMBL/GenBank/DDBJ whole genome shotgun (WGS) entry which is preliminary data.</text>
</comment>
<accession>A0A0X3UU14</accession>
<dbReference type="EMBL" id="LLZH01000109">
    <property type="protein sequence ID" value="KUL35292.1"/>
    <property type="molecule type" value="Genomic_DNA"/>
</dbReference>
<dbReference type="Pfam" id="PF13472">
    <property type="entry name" value="Lipase_GDSL_2"/>
    <property type="match status" value="1"/>
</dbReference>
<gene>
    <name evidence="5" type="ORF">ADL15_14835</name>
</gene>
<dbReference type="InterPro" id="IPR013830">
    <property type="entry name" value="SGNH_hydro"/>
</dbReference>
<name>A0A0X3UU14_9ACTN</name>
<dbReference type="Proteomes" id="UP000053244">
    <property type="component" value="Unassembled WGS sequence"/>
</dbReference>
<dbReference type="CDD" id="cd01823">
    <property type="entry name" value="SEST_like"/>
    <property type="match status" value="1"/>
</dbReference>
<feature type="disulfide bond" evidence="2">
    <location>
        <begin position="179"/>
        <end position="225"/>
    </location>
</feature>
<evidence type="ECO:0000259" key="4">
    <source>
        <dbReference type="Pfam" id="PF13472"/>
    </source>
</evidence>
<dbReference type="PANTHER" id="PTHR37981:SF1">
    <property type="entry name" value="SGNH HYDROLASE-TYPE ESTERASE DOMAIN-CONTAINING PROTEIN"/>
    <property type="match status" value="1"/>
</dbReference>
<feature type="disulfide bond" evidence="2">
    <location>
        <begin position="119"/>
        <end position="127"/>
    </location>
</feature>
<evidence type="ECO:0000256" key="3">
    <source>
        <dbReference type="SAM" id="SignalP"/>
    </source>
</evidence>
<organism evidence="5 6">
    <name type="scientific">Actinoplanes awajinensis subsp. mycoplanecinus</name>
    <dbReference type="NCBI Taxonomy" id="135947"/>
    <lineage>
        <taxon>Bacteria</taxon>
        <taxon>Bacillati</taxon>
        <taxon>Actinomycetota</taxon>
        <taxon>Actinomycetes</taxon>
        <taxon>Micromonosporales</taxon>
        <taxon>Micromonosporaceae</taxon>
        <taxon>Actinoplanes</taxon>
    </lineage>
</organism>
<evidence type="ECO:0000256" key="1">
    <source>
        <dbReference type="PIRSR" id="PIRSR637460-1"/>
    </source>
</evidence>
<dbReference type="SUPFAM" id="SSF52266">
    <property type="entry name" value="SGNH hydrolase"/>
    <property type="match status" value="1"/>
</dbReference>
<feature type="domain" description="SGNH hydrolase-type esterase" evidence="4">
    <location>
        <begin position="33"/>
        <end position="251"/>
    </location>
</feature>
<evidence type="ECO:0000313" key="6">
    <source>
        <dbReference type="Proteomes" id="UP000053244"/>
    </source>
</evidence>
<keyword evidence="2" id="KW-1015">Disulfide bond</keyword>
<dbReference type="InterPro" id="IPR036514">
    <property type="entry name" value="SGNH_hydro_sf"/>
</dbReference>
<proteinExistence type="predicted"/>
<dbReference type="GO" id="GO:0019433">
    <property type="term" value="P:triglyceride catabolic process"/>
    <property type="evidence" value="ECO:0007669"/>
    <property type="project" value="TreeGrafter"/>
</dbReference>
<evidence type="ECO:0000313" key="5">
    <source>
        <dbReference type="EMBL" id="KUL35292.1"/>
    </source>
</evidence>
<protein>
    <recommendedName>
        <fullName evidence="4">SGNH hydrolase-type esterase domain-containing protein</fullName>
    </recommendedName>
</protein>
<dbReference type="Gene3D" id="3.40.50.1110">
    <property type="entry name" value="SGNH hydrolase"/>
    <property type="match status" value="1"/>
</dbReference>